<reference evidence="2" key="1">
    <citation type="journal article" date="2019" name="Int. J. Syst. Evol. Microbiol.">
        <title>The Global Catalogue of Microorganisms (GCM) 10K type strain sequencing project: providing services to taxonomists for standard genome sequencing and annotation.</title>
        <authorList>
            <consortium name="The Broad Institute Genomics Platform"/>
            <consortium name="The Broad Institute Genome Sequencing Center for Infectious Disease"/>
            <person name="Wu L."/>
            <person name="Ma J."/>
        </authorList>
    </citation>
    <scope>NUCLEOTIDE SEQUENCE [LARGE SCALE GENOMIC DNA]</scope>
    <source>
        <strain evidence="2">CCUG 63563</strain>
    </source>
</reference>
<dbReference type="Pfam" id="PF08843">
    <property type="entry name" value="AbiEii"/>
    <property type="match status" value="1"/>
</dbReference>
<organism evidence="1 2">
    <name type="scientific">Savagea faecisuis</name>
    <dbReference type="NCBI Taxonomy" id="1274803"/>
    <lineage>
        <taxon>Bacteria</taxon>
        <taxon>Bacillati</taxon>
        <taxon>Bacillota</taxon>
        <taxon>Bacilli</taxon>
        <taxon>Bacillales</taxon>
        <taxon>Caryophanaceae</taxon>
        <taxon>Savagea</taxon>
    </lineage>
</organism>
<dbReference type="Proteomes" id="UP001596976">
    <property type="component" value="Unassembled WGS sequence"/>
</dbReference>
<dbReference type="Gene3D" id="3.10.450.620">
    <property type="entry name" value="JHP933, nucleotidyltransferase-like core domain"/>
    <property type="match status" value="1"/>
</dbReference>
<sequence>MMKSARQLKDLIRNVAKQKDINSQLLMRNYMLERLLERISVSELKDKFILKGGMLVAALVGIDMRSTMDMDATIKGFPVTEDALKAAFEKILSSPVDDGVEMKLTKIETIRDEDEYNGYRLSIQSKLERMTIPLKVDITTGDEITPKEVSYSFDLLIEDRTIEILAYNIESVLAEKLETVISRGLANTRMRDFYDIHILLKTQGERINPSVLSSAVLATSEKRGSTHLLQDGPQTLDEVFQSSESKQMWTRYQKQFVYADEISWNEIKDSTLYLWHLIEKLL</sequence>
<accession>A0ABW3GUR5</accession>
<proteinExistence type="predicted"/>
<evidence type="ECO:0000313" key="1">
    <source>
        <dbReference type="EMBL" id="MFD0942896.1"/>
    </source>
</evidence>
<keyword evidence="1" id="KW-0808">Transferase</keyword>
<dbReference type="GO" id="GO:0016740">
    <property type="term" value="F:transferase activity"/>
    <property type="evidence" value="ECO:0007669"/>
    <property type="project" value="UniProtKB-KW"/>
</dbReference>
<dbReference type="InterPro" id="IPR014942">
    <property type="entry name" value="AbiEii"/>
</dbReference>
<name>A0ABW3GUR5_9BACL</name>
<evidence type="ECO:0000313" key="2">
    <source>
        <dbReference type="Proteomes" id="UP001596976"/>
    </source>
</evidence>
<dbReference type="EMBL" id="JBHTJF010000016">
    <property type="protein sequence ID" value="MFD0942896.1"/>
    <property type="molecule type" value="Genomic_DNA"/>
</dbReference>
<protein>
    <submittedName>
        <fullName evidence="1">Nucleotidyl transferase AbiEii/AbiGii toxin family protein</fullName>
    </submittedName>
</protein>
<comment type="caution">
    <text evidence="1">The sequence shown here is derived from an EMBL/GenBank/DDBJ whole genome shotgun (WGS) entry which is preliminary data.</text>
</comment>
<keyword evidence="2" id="KW-1185">Reference proteome</keyword>
<gene>
    <name evidence="1" type="ORF">ACFQ0V_03830</name>
</gene>
<dbReference type="RefSeq" id="WP_381010001.1">
    <property type="nucleotide sequence ID" value="NZ_JBHTJF010000016.1"/>
</dbReference>